<proteinExistence type="predicted"/>
<accession>A0A6A3N1J4</accession>
<comment type="caution">
    <text evidence="2">The sequence shown here is derived from an EMBL/GenBank/DDBJ whole genome shotgun (WGS) entry which is preliminary data.</text>
</comment>
<evidence type="ECO:0000313" key="3">
    <source>
        <dbReference type="Proteomes" id="UP000435112"/>
    </source>
</evidence>
<keyword evidence="1" id="KW-0732">Signal</keyword>
<name>A0A6A3N1J4_9STRA</name>
<feature type="chain" id="PRO_5025484641" description="RxLR effector protein" evidence="1">
    <location>
        <begin position="21"/>
        <end position="85"/>
    </location>
</feature>
<evidence type="ECO:0000256" key="1">
    <source>
        <dbReference type="SAM" id="SignalP"/>
    </source>
</evidence>
<reference evidence="2 3" key="1">
    <citation type="submission" date="2018-09" db="EMBL/GenBank/DDBJ databases">
        <title>Genomic investigation of the strawberry pathogen Phytophthora fragariae indicates pathogenicity is determined by transcriptional variation in three key races.</title>
        <authorList>
            <person name="Adams T.M."/>
            <person name="Armitage A.D."/>
            <person name="Sobczyk M.K."/>
            <person name="Bates H.J."/>
            <person name="Dunwell J.M."/>
            <person name="Nellist C.F."/>
            <person name="Harrison R.J."/>
        </authorList>
    </citation>
    <scope>NUCLEOTIDE SEQUENCE [LARGE SCALE GENOMIC DNA]</scope>
    <source>
        <strain evidence="2 3">SCRP324</strain>
    </source>
</reference>
<dbReference type="OrthoDB" id="124548at2759"/>
<evidence type="ECO:0000313" key="2">
    <source>
        <dbReference type="EMBL" id="KAE9037974.1"/>
    </source>
</evidence>
<dbReference type="Proteomes" id="UP000435112">
    <property type="component" value="Unassembled WGS sequence"/>
</dbReference>
<feature type="signal peptide" evidence="1">
    <location>
        <begin position="1"/>
        <end position="20"/>
    </location>
</feature>
<organism evidence="2 3">
    <name type="scientific">Phytophthora rubi</name>
    <dbReference type="NCBI Taxonomy" id="129364"/>
    <lineage>
        <taxon>Eukaryota</taxon>
        <taxon>Sar</taxon>
        <taxon>Stramenopiles</taxon>
        <taxon>Oomycota</taxon>
        <taxon>Peronosporomycetes</taxon>
        <taxon>Peronosporales</taxon>
        <taxon>Peronosporaceae</taxon>
        <taxon>Phytophthora</taxon>
    </lineage>
</organism>
<sequence length="85" mass="9583">MQSKLAVFVVLVLIPVLIVALPVDVCRSCLQRSRIDGESRAHLLVEEGEFQKCYKMSYASFNAVAEKLKPYLVVDEQLSRNRTGI</sequence>
<dbReference type="EMBL" id="QXFU01000280">
    <property type="protein sequence ID" value="KAE9037974.1"/>
    <property type="molecule type" value="Genomic_DNA"/>
</dbReference>
<evidence type="ECO:0008006" key="4">
    <source>
        <dbReference type="Google" id="ProtNLM"/>
    </source>
</evidence>
<gene>
    <name evidence="2" type="ORF">PR002_g6276</name>
</gene>
<protein>
    <recommendedName>
        <fullName evidence="4">RxLR effector protein</fullName>
    </recommendedName>
</protein>
<dbReference type="AlphaFoldDB" id="A0A6A3N1J4"/>